<keyword evidence="3 6" id="KW-0378">Hydrolase</keyword>
<dbReference type="InterPro" id="IPR023828">
    <property type="entry name" value="Peptidase_S8_Ser-AS"/>
</dbReference>
<feature type="domain" description="Inhibitor I9" evidence="11">
    <location>
        <begin position="50"/>
        <end position="148"/>
    </location>
</feature>
<dbReference type="PROSITE" id="PS00138">
    <property type="entry name" value="SUBTILASE_SER"/>
    <property type="match status" value="1"/>
</dbReference>
<dbReference type="CDD" id="cd02120">
    <property type="entry name" value="PA_subtilisin_like"/>
    <property type="match status" value="1"/>
</dbReference>
<evidence type="ECO:0000256" key="3">
    <source>
        <dbReference type="ARBA" id="ARBA00022801"/>
    </source>
</evidence>
<evidence type="ECO:0000313" key="14">
    <source>
        <dbReference type="Proteomes" id="UP000198825"/>
    </source>
</evidence>
<evidence type="ECO:0000313" key="13">
    <source>
        <dbReference type="EMBL" id="SDU80484.1"/>
    </source>
</evidence>
<dbReference type="PRINTS" id="PR00723">
    <property type="entry name" value="SUBTILISIN"/>
</dbReference>
<dbReference type="InterPro" id="IPR045051">
    <property type="entry name" value="SBT"/>
</dbReference>
<dbReference type="Gene3D" id="2.60.40.2310">
    <property type="match status" value="1"/>
</dbReference>
<proteinExistence type="inferred from homology"/>
<keyword evidence="14" id="KW-1185">Reference proteome</keyword>
<dbReference type="GO" id="GO:0004252">
    <property type="term" value="F:serine-type endopeptidase activity"/>
    <property type="evidence" value="ECO:0007669"/>
    <property type="project" value="UniProtKB-UniRule"/>
</dbReference>
<evidence type="ECO:0000256" key="5">
    <source>
        <dbReference type="PIRSR" id="PIRSR615500-1"/>
    </source>
</evidence>
<dbReference type="EMBL" id="LT629799">
    <property type="protein sequence ID" value="SDU80484.1"/>
    <property type="molecule type" value="Genomic_DNA"/>
</dbReference>
<dbReference type="Pfam" id="PF02225">
    <property type="entry name" value="PA"/>
    <property type="match status" value="1"/>
</dbReference>
<evidence type="ECO:0000259" key="10">
    <source>
        <dbReference type="Pfam" id="PF02225"/>
    </source>
</evidence>
<comment type="similarity">
    <text evidence="1 6">Belongs to the peptidase S8 family.</text>
</comment>
<dbReference type="SUPFAM" id="SSF52743">
    <property type="entry name" value="Subtilisin-like"/>
    <property type="match status" value="1"/>
</dbReference>
<dbReference type="Pfam" id="PF00082">
    <property type="entry name" value="Peptidase_S8"/>
    <property type="match status" value="1"/>
</dbReference>
<feature type="active site" description="Charge relay system" evidence="5 6">
    <location>
        <position position="281"/>
    </location>
</feature>
<accession>A0A1H2LI52</accession>
<evidence type="ECO:0000259" key="11">
    <source>
        <dbReference type="Pfam" id="PF05922"/>
    </source>
</evidence>
<dbReference type="AlphaFoldDB" id="A0A1H2LI52"/>
<sequence>MPRSPLSRLAAGALALTTCAALSLTALPALAAPGGPGTPALPTPAATGRYVVTLSDKPLASYRGGVAGFAATRPTAGRKVDVGSRAAARYGDYLRRSQERVADAVGASVDRSYSVALNGFVADLNPSQVARLQRTRGVLGVSKDTLRKALDDTDNVDFLDLSGSKGVWKKLGGTSKAGRGVVVGVVDTGVWPESASFAGDALGTAGPPSKDPYRPYRAGNQVRMVKSDGSVFVGACQTGEKFTADACNTKLVSARYFGDAWLASNTPGTDEYVSPRDGDEHGTHTASTAAGNTGVEARIGSRSYGKISGVAPAAKVAVYKALWTAEKEEDDGGFTSDLVAAIDQAVEDGVDVINYSVGSSSESELVDPVQIAFLQAASAGIFVAASAGNSGPGASTLDNTSPWVTTVAASSIKPRYGTVALGAGGKSQRYPGVTNTVDAAVGRAPFVTAVAVKAAAATDADATLCQAGSLDPAKVAGKVVACDRGGNARVDKSAEVKRAGGVGVVLLNLTPNSLDGDLHTLPTVIVNPPYSTAIKTYAATAGATVTLTKGNSSTRTIDYPQVAGFSSRGPSLVNGGDLLKPDVAAPGVDILAASAPNTANHQVPFNFLSGTSMAAPQVAGLAALYLGREPRWSPMAVKSALMTTAAATLDEDGDKSDDAFAQGAGNVVPSKMLSPGVVIDSSDEDWLAYLEGQGIDTGSGVREIDPSDFNTPSVAVGQLVGTQTVTREVTAVRSGSYKVSAKVGGFSAKASPSTLKFSKAGQTRTVALTFRRTSAALGKYAFGAVTIKSSKASARLPVALQPALVGAPDEVSGTGTSGSATIRLTAGESGSFATTTAGLVPATTQRDEVAKGGQPDQFGVTVAEGTTLARFAVDADSAESDIDLYVFRVEDGAATLVGQSATGSGDEEVTLVGPEAGSYVVQVLPYADPAGASSSPYTFSRWLVAGAVGNLTVDPASTTVTAAEPFTLTASWKDLAADQRFLGWVGYPDGSVTVVSVDA</sequence>
<organism evidence="13 14">
    <name type="scientific">Microlunatus sagamiharensis</name>
    <dbReference type="NCBI Taxonomy" id="546874"/>
    <lineage>
        <taxon>Bacteria</taxon>
        <taxon>Bacillati</taxon>
        <taxon>Actinomycetota</taxon>
        <taxon>Actinomycetes</taxon>
        <taxon>Propionibacteriales</taxon>
        <taxon>Propionibacteriaceae</taxon>
        <taxon>Microlunatus</taxon>
    </lineage>
</organism>
<dbReference type="RefSeq" id="WP_197680564.1">
    <property type="nucleotide sequence ID" value="NZ_LT629799.1"/>
</dbReference>
<feature type="domain" description="Subtilisin-like protease fibronectin type-III" evidence="12">
    <location>
        <begin position="708"/>
        <end position="799"/>
    </location>
</feature>
<dbReference type="PANTHER" id="PTHR10795">
    <property type="entry name" value="PROPROTEIN CONVERTASE SUBTILISIN/KEXIN"/>
    <property type="match status" value="1"/>
</dbReference>
<dbReference type="InterPro" id="IPR010259">
    <property type="entry name" value="S8pro/Inhibitor_I9"/>
</dbReference>
<feature type="chain" id="PRO_5009279382" evidence="8">
    <location>
        <begin position="32"/>
        <end position="999"/>
    </location>
</feature>
<evidence type="ECO:0000256" key="4">
    <source>
        <dbReference type="ARBA" id="ARBA00022825"/>
    </source>
</evidence>
<dbReference type="PROSITE" id="PS51892">
    <property type="entry name" value="SUBTILASE"/>
    <property type="match status" value="1"/>
</dbReference>
<dbReference type="InterPro" id="IPR000209">
    <property type="entry name" value="Peptidase_S8/S53_dom"/>
</dbReference>
<feature type="active site" description="Charge relay system" evidence="5 6">
    <location>
        <position position="612"/>
    </location>
</feature>
<evidence type="ECO:0000256" key="1">
    <source>
        <dbReference type="ARBA" id="ARBA00011073"/>
    </source>
</evidence>
<reference evidence="14" key="1">
    <citation type="submission" date="2016-10" db="EMBL/GenBank/DDBJ databases">
        <authorList>
            <person name="Varghese N."/>
            <person name="Submissions S."/>
        </authorList>
    </citation>
    <scope>NUCLEOTIDE SEQUENCE [LARGE SCALE GENOMIC DNA]</scope>
    <source>
        <strain evidence="14">DSM 21743</strain>
    </source>
</reference>
<dbReference type="GO" id="GO:0006508">
    <property type="term" value="P:proteolysis"/>
    <property type="evidence" value="ECO:0007669"/>
    <property type="project" value="UniProtKB-KW"/>
</dbReference>
<evidence type="ECO:0000256" key="8">
    <source>
        <dbReference type="SAM" id="SignalP"/>
    </source>
</evidence>
<dbReference type="Gene3D" id="3.40.50.200">
    <property type="entry name" value="Peptidase S8/S53 domain"/>
    <property type="match status" value="1"/>
</dbReference>
<evidence type="ECO:0000259" key="12">
    <source>
        <dbReference type="Pfam" id="PF17766"/>
    </source>
</evidence>
<dbReference type="STRING" id="546874.SAMN04488544_0194"/>
<dbReference type="InterPro" id="IPR003137">
    <property type="entry name" value="PA_domain"/>
</dbReference>
<protein>
    <submittedName>
        <fullName evidence="13">Peptidase inhibitor I9</fullName>
    </submittedName>
</protein>
<dbReference type="Gene3D" id="2.60.120.380">
    <property type="match status" value="1"/>
</dbReference>
<evidence type="ECO:0000256" key="7">
    <source>
        <dbReference type="SAM" id="MobiDB-lite"/>
    </source>
</evidence>
<name>A0A1H2LI52_9ACTN</name>
<feature type="signal peptide" evidence="8">
    <location>
        <begin position="1"/>
        <end position="31"/>
    </location>
</feature>
<dbReference type="Gene3D" id="3.50.30.30">
    <property type="match status" value="1"/>
</dbReference>
<keyword evidence="2 6" id="KW-0645">Protease</keyword>
<feature type="domain" description="Peptidase S8/S53" evidence="9">
    <location>
        <begin position="178"/>
        <end position="665"/>
    </location>
</feature>
<dbReference type="InterPro" id="IPR015500">
    <property type="entry name" value="Peptidase_S8_subtilisin-rel"/>
</dbReference>
<dbReference type="InterPro" id="IPR036852">
    <property type="entry name" value="Peptidase_S8/S53_dom_sf"/>
</dbReference>
<dbReference type="Pfam" id="PF05922">
    <property type="entry name" value="Inhibitor_I9"/>
    <property type="match status" value="1"/>
</dbReference>
<evidence type="ECO:0000256" key="2">
    <source>
        <dbReference type="ARBA" id="ARBA00022670"/>
    </source>
</evidence>
<feature type="active site" description="Charge relay system" evidence="5 6">
    <location>
        <position position="187"/>
    </location>
</feature>
<feature type="domain" description="PA" evidence="10">
    <location>
        <begin position="454"/>
        <end position="527"/>
    </location>
</feature>
<evidence type="ECO:0000259" key="9">
    <source>
        <dbReference type="Pfam" id="PF00082"/>
    </source>
</evidence>
<dbReference type="InterPro" id="IPR041469">
    <property type="entry name" value="Subtilisin-like_FN3"/>
</dbReference>
<keyword evidence="4 6" id="KW-0720">Serine protease</keyword>
<evidence type="ECO:0000256" key="6">
    <source>
        <dbReference type="PROSITE-ProRule" id="PRU01240"/>
    </source>
</evidence>
<dbReference type="Proteomes" id="UP000198825">
    <property type="component" value="Chromosome I"/>
</dbReference>
<keyword evidence="8" id="KW-0732">Signal</keyword>
<gene>
    <name evidence="13" type="ORF">SAMN04488544_0194</name>
</gene>
<feature type="compositionally biased region" description="Basic and acidic residues" evidence="7">
    <location>
        <begin position="273"/>
        <end position="283"/>
    </location>
</feature>
<feature type="region of interest" description="Disordered" evidence="7">
    <location>
        <begin position="268"/>
        <end position="293"/>
    </location>
</feature>
<dbReference type="Pfam" id="PF17766">
    <property type="entry name" value="fn3_6"/>
    <property type="match status" value="1"/>
</dbReference>